<gene>
    <name evidence="1" type="ORF">L6164_013656</name>
</gene>
<proteinExistence type="predicted"/>
<protein>
    <submittedName>
        <fullName evidence="1">Uncharacterized protein</fullName>
    </submittedName>
</protein>
<keyword evidence="2" id="KW-1185">Reference proteome</keyword>
<dbReference type="EMBL" id="CM039431">
    <property type="protein sequence ID" value="KAI4334962.1"/>
    <property type="molecule type" value="Genomic_DNA"/>
</dbReference>
<organism evidence="1 2">
    <name type="scientific">Bauhinia variegata</name>
    <name type="common">Purple orchid tree</name>
    <name type="synonym">Phanera variegata</name>
    <dbReference type="NCBI Taxonomy" id="167791"/>
    <lineage>
        <taxon>Eukaryota</taxon>
        <taxon>Viridiplantae</taxon>
        <taxon>Streptophyta</taxon>
        <taxon>Embryophyta</taxon>
        <taxon>Tracheophyta</taxon>
        <taxon>Spermatophyta</taxon>
        <taxon>Magnoliopsida</taxon>
        <taxon>eudicotyledons</taxon>
        <taxon>Gunneridae</taxon>
        <taxon>Pentapetalae</taxon>
        <taxon>rosids</taxon>
        <taxon>fabids</taxon>
        <taxon>Fabales</taxon>
        <taxon>Fabaceae</taxon>
        <taxon>Cercidoideae</taxon>
        <taxon>Cercideae</taxon>
        <taxon>Bauhiniinae</taxon>
        <taxon>Bauhinia</taxon>
    </lineage>
</organism>
<comment type="caution">
    <text evidence="1">The sequence shown here is derived from an EMBL/GenBank/DDBJ whole genome shotgun (WGS) entry which is preliminary data.</text>
</comment>
<reference evidence="1 2" key="1">
    <citation type="journal article" date="2022" name="DNA Res.">
        <title>Chromosomal-level genome assembly of the orchid tree Bauhinia variegata (Leguminosae; Cercidoideae) supports the allotetraploid origin hypothesis of Bauhinia.</title>
        <authorList>
            <person name="Zhong Y."/>
            <person name="Chen Y."/>
            <person name="Zheng D."/>
            <person name="Pang J."/>
            <person name="Liu Y."/>
            <person name="Luo S."/>
            <person name="Meng S."/>
            <person name="Qian L."/>
            <person name="Wei D."/>
            <person name="Dai S."/>
            <person name="Zhou R."/>
        </authorList>
    </citation>
    <scope>NUCLEOTIDE SEQUENCE [LARGE SCALE GENOMIC DNA]</scope>
    <source>
        <strain evidence="1">BV-YZ2020</strain>
    </source>
</reference>
<sequence>MEIVGGSGLLVGSSVKRKRSIVSRKPRANSDTLFQSFFSFPSPFVEPLGKHDENENENLRNTKGPSDGLGAENKLKKLKLKFGGVTHTIHTNSKEELAFSSDPFVTNFYPCSDGSKLENDADGNHAYPSDKFGLTAEDHSFWGKTSSESRTVNYEPVRKSKRIPKKCALDVVFSDEDNEDKELQYLERLNASKVAVSHNKDNQGIRKDGKMKLNVGKKCEDENYVVEDPISDDKSISELERKKQKIGSVELLVPAEKYTLSNSNRSVDSHKDVLSGSNAYLVNISDGKKGIMSEMEQQLKKSEAAERRKMQSAKAAREAEAEAIRKILGQGSGRKKKQEKMKKQRDQFAQEKSTKSNLGSNTIRWIMGSTGTVVTFSEDIGLPSIFQTVPISYPPPREKCAGPNCTNVYKYRDSKSKLPLCSLNCYKAIHEKVEPLISC</sequence>
<dbReference type="Proteomes" id="UP000828941">
    <property type="component" value="Chromosome 6"/>
</dbReference>
<name>A0ACB9NER6_BAUVA</name>
<accession>A0ACB9NER6</accession>
<evidence type="ECO:0000313" key="1">
    <source>
        <dbReference type="EMBL" id="KAI4334962.1"/>
    </source>
</evidence>
<evidence type="ECO:0000313" key="2">
    <source>
        <dbReference type="Proteomes" id="UP000828941"/>
    </source>
</evidence>